<dbReference type="STRING" id="1182545.A0A072NXG4"/>
<dbReference type="HOGENOM" id="CLU_039329_5_1_1"/>
<dbReference type="Pfam" id="PF04909">
    <property type="entry name" value="Amidohydro_2"/>
    <property type="match status" value="1"/>
</dbReference>
<dbReference type="GO" id="GO:0016831">
    <property type="term" value="F:carboxy-lyase activity"/>
    <property type="evidence" value="ECO:0007669"/>
    <property type="project" value="UniProtKB-KW"/>
</dbReference>
<dbReference type="AlphaFoldDB" id="A0A072NXG4"/>
<feature type="domain" description="Amidohydrolase-related" evidence="4">
    <location>
        <begin position="77"/>
        <end position="330"/>
    </location>
</feature>
<sequence length="376" mass="42714">MADRIPLITLEEHFVSKTIVNYYSSQNKEQPMPEKHNHSMAKLLELGPKRLRSMNNGRVSIQVISHRPNTLALPPEICTAANNELHDAIQNCPDPTRFAAFAMLPTAYPEAAVKELKRCVEELDFVGSMIDNTTNGRYYDDEFFWPIFAAHEQLDVPVYLHGAPHVLEDSSSFHGNYPSNVSDFLANHGFGWHSEVALHILKLFASRLFDKYSRLKLILGHMGEHLPYTLERQHRLIQKTWPLAARPQRHLLQVWHENIYVTTSGMFSLAPMACLIHMCCADKVLYSVDYPFCSNEEGLSFISGLRDSGMINDDDFTSIAHKNAERLLGLRVPDSNSVGLDIHKDDARLRPWLSEDSANGELFPHSPLQSVREQAE</sequence>
<dbReference type="OrthoDB" id="432010at2759"/>
<dbReference type="InterPro" id="IPR032465">
    <property type="entry name" value="ACMSD"/>
</dbReference>
<dbReference type="GO" id="GO:0005829">
    <property type="term" value="C:cytosol"/>
    <property type="evidence" value="ECO:0007669"/>
    <property type="project" value="TreeGrafter"/>
</dbReference>
<dbReference type="SUPFAM" id="SSF51556">
    <property type="entry name" value="Metallo-dependent hydrolases"/>
    <property type="match status" value="1"/>
</dbReference>
<keyword evidence="6" id="KW-1185">Reference proteome</keyword>
<dbReference type="InterPro" id="IPR006680">
    <property type="entry name" value="Amidohydro-rel"/>
</dbReference>
<dbReference type="EMBL" id="AMGV01000017">
    <property type="protein sequence ID" value="KEF52574.1"/>
    <property type="molecule type" value="Genomic_DNA"/>
</dbReference>
<name>A0A072NXG4_9EURO</name>
<comment type="similarity">
    <text evidence="3">Belongs to the metallo-dependent hydrolases superfamily.</text>
</comment>
<dbReference type="GO" id="GO:0019748">
    <property type="term" value="P:secondary metabolic process"/>
    <property type="evidence" value="ECO:0007669"/>
    <property type="project" value="TreeGrafter"/>
</dbReference>
<evidence type="ECO:0000256" key="2">
    <source>
        <dbReference type="ARBA" id="ARBA00023239"/>
    </source>
</evidence>
<organism evidence="5 6">
    <name type="scientific">Exophiala aquamarina CBS 119918</name>
    <dbReference type="NCBI Taxonomy" id="1182545"/>
    <lineage>
        <taxon>Eukaryota</taxon>
        <taxon>Fungi</taxon>
        <taxon>Dikarya</taxon>
        <taxon>Ascomycota</taxon>
        <taxon>Pezizomycotina</taxon>
        <taxon>Eurotiomycetes</taxon>
        <taxon>Chaetothyriomycetidae</taxon>
        <taxon>Chaetothyriales</taxon>
        <taxon>Herpotrichiellaceae</taxon>
        <taxon>Exophiala</taxon>
    </lineage>
</organism>
<keyword evidence="1 3" id="KW-0210">Decarboxylase</keyword>
<dbReference type="GeneID" id="25286315"/>
<gene>
    <name evidence="5" type="ORF">A1O9_11417</name>
</gene>
<dbReference type="RefSeq" id="XP_013255164.1">
    <property type="nucleotide sequence ID" value="XM_013399710.1"/>
</dbReference>
<evidence type="ECO:0000313" key="6">
    <source>
        <dbReference type="Proteomes" id="UP000027920"/>
    </source>
</evidence>
<dbReference type="InterPro" id="IPR032466">
    <property type="entry name" value="Metal_Hydrolase"/>
</dbReference>
<protein>
    <recommendedName>
        <fullName evidence="4">Amidohydrolase-related domain-containing protein</fullName>
    </recommendedName>
</protein>
<evidence type="ECO:0000256" key="1">
    <source>
        <dbReference type="ARBA" id="ARBA00022793"/>
    </source>
</evidence>
<dbReference type="Gene3D" id="3.20.20.140">
    <property type="entry name" value="Metal-dependent hydrolases"/>
    <property type="match status" value="1"/>
</dbReference>
<proteinExistence type="inferred from homology"/>
<dbReference type="VEuPathDB" id="FungiDB:A1O9_11417"/>
<dbReference type="PANTHER" id="PTHR21240">
    <property type="entry name" value="2-AMINO-3-CARBOXYLMUCONATE-6-SEMIALDEHYDE DECARBOXYLASE"/>
    <property type="match status" value="1"/>
</dbReference>
<accession>A0A072NXG4</accession>
<evidence type="ECO:0000256" key="3">
    <source>
        <dbReference type="RuleBase" id="RU366045"/>
    </source>
</evidence>
<evidence type="ECO:0000259" key="4">
    <source>
        <dbReference type="Pfam" id="PF04909"/>
    </source>
</evidence>
<dbReference type="Proteomes" id="UP000027920">
    <property type="component" value="Unassembled WGS sequence"/>
</dbReference>
<dbReference type="PANTHER" id="PTHR21240:SF30">
    <property type="entry name" value="AMIDOHYDROLASE-RELATED DOMAIN-CONTAINING PROTEIN-RELATED"/>
    <property type="match status" value="1"/>
</dbReference>
<reference evidence="5 6" key="1">
    <citation type="submission" date="2013-03" db="EMBL/GenBank/DDBJ databases">
        <title>The Genome Sequence of Exophiala aquamarina CBS 119918.</title>
        <authorList>
            <consortium name="The Broad Institute Genomics Platform"/>
            <person name="Cuomo C."/>
            <person name="de Hoog S."/>
            <person name="Gorbushina A."/>
            <person name="Walker B."/>
            <person name="Young S.K."/>
            <person name="Zeng Q."/>
            <person name="Gargeya S."/>
            <person name="Fitzgerald M."/>
            <person name="Haas B."/>
            <person name="Abouelleil A."/>
            <person name="Allen A.W."/>
            <person name="Alvarado L."/>
            <person name="Arachchi H.M."/>
            <person name="Berlin A.M."/>
            <person name="Chapman S.B."/>
            <person name="Gainer-Dewar J."/>
            <person name="Goldberg J."/>
            <person name="Griggs A."/>
            <person name="Gujja S."/>
            <person name="Hansen M."/>
            <person name="Howarth C."/>
            <person name="Imamovic A."/>
            <person name="Ireland A."/>
            <person name="Larimer J."/>
            <person name="McCowan C."/>
            <person name="Murphy C."/>
            <person name="Pearson M."/>
            <person name="Poon T.W."/>
            <person name="Priest M."/>
            <person name="Roberts A."/>
            <person name="Saif S."/>
            <person name="Shea T."/>
            <person name="Sisk P."/>
            <person name="Sykes S."/>
            <person name="Wortman J."/>
            <person name="Nusbaum C."/>
            <person name="Birren B."/>
        </authorList>
    </citation>
    <scope>NUCLEOTIDE SEQUENCE [LARGE SCALE GENOMIC DNA]</scope>
    <source>
        <strain evidence="5 6">CBS 119918</strain>
    </source>
</reference>
<evidence type="ECO:0000313" key="5">
    <source>
        <dbReference type="EMBL" id="KEF52574.1"/>
    </source>
</evidence>
<comment type="caution">
    <text evidence="5">The sequence shown here is derived from an EMBL/GenBank/DDBJ whole genome shotgun (WGS) entry which is preliminary data.</text>
</comment>
<keyword evidence="2 3" id="KW-0456">Lyase</keyword>
<dbReference type="GO" id="GO:0016787">
    <property type="term" value="F:hydrolase activity"/>
    <property type="evidence" value="ECO:0007669"/>
    <property type="project" value="InterPro"/>
</dbReference>